<evidence type="ECO:0000313" key="3">
    <source>
        <dbReference type="Proteomes" id="UP000824062"/>
    </source>
</evidence>
<name>A0A9D2JER8_9ACTN</name>
<reference evidence="2" key="2">
    <citation type="submission" date="2021-04" db="EMBL/GenBank/DDBJ databases">
        <authorList>
            <person name="Gilroy R."/>
        </authorList>
    </citation>
    <scope>NUCLEOTIDE SEQUENCE</scope>
    <source>
        <strain evidence="2">ChiHjej12B11-14209</strain>
    </source>
</reference>
<evidence type="ECO:0000256" key="1">
    <source>
        <dbReference type="SAM" id="MobiDB-lite"/>
    </source>
</evidence>
<reference evidence="2" key="1">
    <citation type="journal article" date="2021" name="PeerJ">
        <title>Extensive microbial diversity within the chicken gut microbiome revealed by metagenomics and culture.</title>
        <authorList>
            <person name="Gilroy R."/>
            <person name="Ravi A."/>
            <person name="Getino M."/>
            <person name="Pursley I."/>
            <person name="Horton D.L."/>
            <person name="Alikhan N.F."/>
            <person name="Baker D."/>
            <person name="Gharbi K."/>
            <person name="Hall N."/>
            <person name="Watson M."/>
            <person name="Adriaenssens E.M."/>
            <person name="Foster-Nyarko E."/>
            <person name="Jarju S."/>
            <person name="Secka A."/>
            <person name="Antonio M."/>
            <person name="Oren A."/>
            <person name="Chaudhuri R.R."/>
            <person name="La Ragione R."/>
            <person name="Hildebrand F."/>
            <person name="Pallen M.J."/>
        </authorList>
    </citation>
    <scope>NUCLEOTIDE SEQUENCE</scope>
    <source>
        <strain evidence="2">ChiHjej12B11-14209</strain>
    </source>
</reference>
<sequence length="50" mass="5304">MEATDRPSHDSVHVHGDATCRSGLGLAPTDVRIREARSLLGLYTGGKVAE</sequence>
<protein>
    <submittedName>
        <fullName evidence="2">Uncharacterized protein</fullName>
    </submittedName>
</protein>
<organism evidence="2 3">
    <name type="scientific">Candidatus Olsenella pullistercoris</name>
    <dbReference type="NCBI Taxonomy" id="2838712"/>
    <lineage>
        <taxon>Bacteria</taxon>
        <taxon>Bacillati</taxon>
        <taxon>Actinomycetota</taxon>
        <taxon>Coriobacteriia</taxon>
        <taxon>Coriobacteriales</taxon>
        <taxon>Atopobiaceae</taxon>
        <taxon>Olsenella</taxon>
    </lineage>
</organism>
<proteinExistence type="predicted"/>
<feature type="region of interest" description="Disordered" evidence="1">
    <location>
        <begin position="1"/>
        <end position="22"/>
    </location>
</feature>
<dbReference type="AlphaFoldDB" id="A0A9D2JER8"/>
<dbReference type="EMBL" id="DXBM01000050">
    <property type="protein sequence ID" value="HIZ46612.1"/>
    <property type="molecule type" value="Genomic_DNA"/>
</dbReference>
<feature type="compositionally biased region" description="Basic and acidic residues" evidence="1">
    <location>
        <begin position="1"/>
        <end position="18"/>
    </location>
</feature>
<dbReference type="Proteomes" id="UP000824062">
    <property type="component" value="Unassembled WGS sequence"/>
</dbReference>
<accession>A0A9D2JER8</accession>
<gene>
    <name evidence="2" type="ORF">IAA19_06290</name>
</gene>
<evidence type="ECO:0000313" key="2">
    <source>
        <dbReference type="EMBL" id="HIZ46612.1"/>
    </source>
</evidence>
<comment type="caution">
    <text evidence="2">The sequence shown here is derived from an EMBL/GenBank/DDBJ whole genome shotgun (WGS) entry which is preliminary data.</text>
</comment>